<evidence type="ECO:0000313" key="3">
    <source>
        <dbReference type="Proteomes" id="UP000603453"/>
    </source>
</evidence>
<evidence type="ECO:0000256" key="1">
    <source>
        <dbReference type="SAM" id="Coils"/>
    </source>
</evidence>
<organism evidence="2 3">
    <name type="scientific">Mucor saturninus</name>
    <dbReference type="NCBI Taxonomy" id="64648"/>
    <lineage>
        <taxon>Eukaryota</taxon>
        <taxon>Fungi</taxon>
        <taxon>Fungi incertae sedis</taxon>
        <taxon>Mucoromycota</taxon>
        <taxon>Mucoromycotina</taxon>
        <taxon>Mucoromycetes</taxon>
        <taxon>Mucorales</taxon>
        <taxon>Mucorineae</taxon>
        <taxon>Mucoraceae</taxon>
        <taxon>Mucor</taxon>
    </lineage>
</organism>
<protein>
    <submittedName>
        <fullName evidence="2">Uncharacterized protein</fullName>
    </submittedName>
</protein>
<sequence length="201" mass="22415">MNDKSSGNVKEYEDNIEEAEVVSMVVNDEVGNDDGKEAEAYAEGNVKTNAEKDVKTISDPKKTEAQIGADMYGLFAASFKFLNIALKDANDSSQLALLKLFKIVEKNFNSDWDAGVTRYTVCGKCHSIYAPEVTKDKTPSQQSCSFVSLNGDFCDVVLFEQVKERNGKNIFKPKFVYPYKSPKSSLQELMLRPESESTMND</sequence>
<gene>
    <name evidence="2" type="ORF">INT47_005843</name>
</gene>
<proteinExistence type="predicted"/>
<dbReference type="Proteomes" id="UP000603453">
    <property type="component" value="Unassembled WGS sequence"/>
</dbReference>
<dbReference type="EMBL" id="JAEPRD010000080">
    <property type="protein sequence ID" value="KAG2200687.1"/>
    <property type="molecule type" value="Genomic_DNA"/>
</dbReference>
<reference evidence="2" key="1">
    <citation type="submission" date="2020-12" db="EMBL/GenBank/DDBJ databases">
        <title>Metabolic potential, ecology and presence of endohyphal bacteria is reflected in genomic diversity of Mucoromycotina.</title>
        <authorList>
            <person name="Muszewska A."/>
            <person name="Okrasinska A."/>
            <person name="Steczkiewicz K."/>
            <person name="Drgas O."/>
            <person name="Orlowska M."/>
            <person name="Perlinska-Lenart U."/>
            <person name="Aleksandrzak-Piekarczyk T."/>
            <person name="Szatraj K."/>
            <person name="Zielenkiewicz U."/>
            <person name="Pilsyk S."/>
            <person name="Malc E."/>
            <person name="Mieczkowski P."/>
            <person name="Kruszewska J.S."/>
            <person name="Biernat P."/>
            <person name="Pawlowska J."/>
        </authorList>
    </citation>
    <scope>NUCLEOTIDE SEQUENCE</scope>
    <source>
        <strain evidence="2">WA0000017839</strain>
    </source>
</reference>
<keyword evidence="3" id="KW-1185">Reference proteome</keyword>
<evidence type="ECO:0000313" key="2">
    <source>
        <dbReference type="EMBL" id="KAG2200687.1"/>
    </source>
</evidence>
<name>A0A8H7QXQ2_9FUNG</name>
<accession>A0A8H7QXQ2</accession>
<comment type="caution">
    <text evidence="2">The sequence shown here is derived from an EMBL/GenBank/DDBJ whole genome shotgun (WGS) entry which is preliminary data.</text>
</comment>
<feature type="coiled-coil region" evidence="1">
    <location>
        <begin position="2"/>
        <end position="29"/>
    </location>
</feature>
<dbReference type="AlphaFoldDB" id="A0A8H7QXQ2"/>
<keyword evidence="1" id="KW-0175">Coiled coil</keyword>